<evidence type="ECO:0000256" key="2">
    <source>
        <dbReference type="ARBA" id="ARBA00012417"/>
    </source>
</evidence>
<evidence type="ECO:0000256" key="7">
    <source>
        <dbReference type="ARBA" id="ARBA00022763"/>
    </source>
</evidence>
<keyword evidence="10" id="KW-0234">DNA repair</keyword>
<evidence type="ECO:0000256" key="1">
    <source>
        <dbReference type="ARBA" id="ARBA00008323"/>
    </source>
</evidence>
<proteinExistence type="inferred from homology"/>
<evidence type="ECO:0000256" key="3">
    <source>
        <dbReference type="ARBA" id="ARBA00022634"/>
    </source>
</evidence>
<dbReference type="PROSITE" id="PS00522">
    <property type="entry name" value="DNA_POLYMERASE_X"/>
    <property type="match status" value="1"/>
</dbReference>
<evidence type="ECO:0000259" key="13">
    <source>
        <dbReference type="SMART" id="SM00483"/>
    </source>
</evidence>
<dbReference type="InterPro" id="IPR010996">
    <property type="entry name" value="HHH_MUS81"/>
</dbReference>
<dbReference type="GO" id="GO:0006303">
    <property type="term" value="P:double-strand break repair via nonhomologous end joining"/>
    <property type="evidence" value="ECO:0007669"/>
    <property type="project" value="TreeGrafter"/>
</dbReference>
<evidence type="ECO:0000256" key="6">
    <source>
        <dbReference type="ARBA" id="ARBA00022705"/>
    </source>
</evidence>
<dbReference type="SMART" id="SM00483">
    <property type="entry name" value="POLXc"/>
    <property type="match status" value="1"/>
</dbReference>
<dbReference type="Gene3D" id="3.30.460.10">
    <property type="entry name" value="Beta Polymerase, domain 2"/>
    <property type="match status" value="1"/>
</dbReference>
<keyword evidence="4" id="KW-0808">Transferase</keyword>
<dbReference type="Pfam" id="PF14716">
    <property type="entry name" value="HHH_8"/>
    <property type="match status" value="1"/>
</dbReference>
<comment type="catalytic activity">
    <reaction evidence="12">
        <text>DNA(n) + a 2'-deoxyribonucleoside 5'-triphosphate = DNA(n+1) + diphosphate</text>
        <dbReference type="Rhea" id="RHEA:22508"/>
        <dbReference type="Rhea" id="RHEA-COMP:17339"/>
        <dbReference type="Rhea" id="RHEA-COMP:17340"/>
        <dbReference type="ChEBI" id="CHEBI:33019"/>
        <dbReference type="ChEBI" id="CHEBI:61560"/>
        <dbReference type="ChEBI" id="CHEBI:173112"/>
        <dbReference type="EC" id="2.7.7.7"/>
    </reaction>
</comment>
<keyword evidence="9" id="KW-0238">DNA-binding</keyword>
<dbReference type="InterPro" id="IPR028207">
    <property type="entry name" value="DNA_pol_B_palm_palm"/>
</dbReference>
<protein>
    <recommendedName>
        <fullName evidence="2">DNA-directed DNA polymerase</fullName>
        <ecNumber evidence="2">2.7.7.7</ecNumber>
    </recommendedName>
</protein>
<dbReference type="GO" id="GO:0003677">
    <property type="term" value="F:DNA binding"/>
    <property type="evidence" value="ECO:0007669"/>
    <property type="project" value="UniProtKB-KW"/>
</dbReference>
<accession>A0A3G5A8S3</accession>
<sequence>MPESKSPNHLLISEFEKLKKQITFEMDYADNRKERIAHEFRWQAIERVIELIKKFPKKITSVKQLENVKGIGKGSLERVKEILKTGKLSEIKPFMVDYQKYVEILQTIHGIGRRRAFELVTEYGVKSIDDLKKLYESGAIDLPDSIIRTLKYYDISQGAIPRDEITDIYDYLCYVLLSINPQLFGTICGSYRREASYSNDIDFLMIYPDYKNIRQLKLGNMTKNYLEILVDILIEEKFIVHSLTDVDVDTLYMGFCRWGKKDLVRRIDIRFIPYDSYYTALLYFTGSRNFNITMRSLAKKLGYHLSEYELTDPDGIKIPIHSEKEVFDILGMKYLAPALRSYK</sequence>
<keyword evidence="7" id="KW-0227">DNA damage</keyword>
<evidence type="ECO:0000256" key="8">
    <source>
        <dbReference type="ARBA" id="ARBA00022932"/>
    </source>
</evidence>
<keyword evidence="11" id="KW-0456">Lyase</keyword>
<dbReference type="SUPFAM" id="SSF47802">
    <property type="entry name" value="DNA polymerase beta, N-terminal domain-like"/>
    <property type="match status" value="1"/>
</dbReference>
<evidence type="ECO:0000313" key="14">
    <source>
        <dbReference type="EMBL" id="AYV82894.1"/>
    </source>
</evidence>
<dbReference type="Gene3D" id="1.10.150.20">
    <property type="entry name" value="5' to 3' exonuclease, C-terminal subdomain"/>
    <property type="match status" value="1"/>
</dbReference>
<dbReference type="PANTHER" id="PTHR11276:SF28">
    <property type="entry name" value="DNA POLYMERASE LAMBDA"/>
    <property type="match status" value="1"/>
</dbReference>
<evidence type="ECO:0000256" key="4">
    <source>
        <dbReference type="ARBA" id="ARBA00022679"/>
    </source>
</evidence>
<evidence type="ECO:0000256" key="11">
    <source>
        <dbReference type="ARBA" id="ARBA00023239"/>
    </source>
</evidence>
<dbReference type="SUPFAM" id="SSF81301">
    <property type="entry name" value="Nucleotidyltransferase"/>
    <property type="match status" value="1"/>
</dbReference>
<keyword evidence="6" id="KW-0235">DNA replication</keyword>
<dbReference type="InterPro" id="IPR027421">
    <property type="entry name" value="DNA_pol_lamdba_lyase_dom_sf"/>
</dbReference>
<organism evidence="14">
    <name type="scientific">Hyperionvirus sp</name>
    <dbReference type="NCBI Taxonomy" id="2487770"/>
    <lineage>
        <taxon>Viruses</taxon>
        <taxon>Varidnaviria</taxon>
        <taxon>Bamfordvirae</taxon>
        <taxon>Nucleocytoviricota</taxon>
        <taxon>Megaviricetes</taxon>
        <taxon>Imitervirales</taxon>
        <taxon>Mimiviridae</taxon>
        <taxon>Klosneuvirinae</taxon>
    </lineage>
</organism>
<dbReference type="PANTHER" id="PTHR11276">
    <property type="entry name" value="DNA POLYMERASE TYPE-X FAMILY MEMBER"/>
    <property type="match status" value="1"/>
</dbReference>
<keyword evidence="8" id="KW-0239">DNA-directed DNA polymerase</keyword>
<name>A0A3G5A8S3_9VIRU</name>
<gene>
    <name evidence="14" type="ORF">Hyperionvirus3_40</name>
</gene>
<dbReference type="InterPro" id="IPR022312">
    <property type="entry name" value="DNA_pol_X"/>
</dbReference>
<dbReference type="PRINTS" id="PR00870">
    <property type="entry name" value="DNAPOLXBETA"/>
</dbReference>
<dbReference type="CDD" id="cd00141">
    <property type="entry name" value="NT_POLXc"/>
    <property type="match status" value="1"/>
</dbReference>
<dbReference type="Pfam" id="PF14792">
    <property type="entry name" value="DNA_pol_B_palm"/>
    <property type="match status" value="1"/>
</dbReference>
<dbReference type="InterPro" id="IPR019843">
    <property type="entry name" value="DNA_pol-X_BS"/>
</dbReference>
<dbReference type="InterPro" id="IPR043519">
    <property type="entry name" value="NT_sf"/>
</dbReference>
<evidence type="ECO:0000256" key="12">
    <source>
        <dbReference type="ARBA" id="ARBA00049244"/>
    </source>
</evidence>
<dbReference type="GO" id="GO:0003887">
    <property type="term" value="F:DNA-directed DNA polymerase activity"/>
    <property type="evidence" value="ECO:0007669"/>
    <property type="project" value="UniProtKB-KW"/>
</dbReference>
<dbReference type="Gene3D" id="1.10.150.110">
    <property type="entry name" value="DNA polymerase beta, N-terminal domain-like"/>
    <property type="match status" value="1"/>
</dbReference>
<feature type="domain" description="DNA-directed DNA polymerase X" evidence="13">
    <location>
        <begin position="17"/>
        <end position="341"/>
    </location>
</feature>
<comment type="similarity">
    <text evidence="1">Belongs to the DNA polymerase type-X family.</text>
</comment>
<evidence type="ECO:0000256" key="5">
    <source>
        <dbReference type="ARBA" id="ARBA00022695"/>
    </source>
</evidence>
<reference evidence="14" key="1">
    <citation type="submission" date="2018-10" db="EMBL/GenBank/DDBJ databases">
        <title>Hidden diversity of soil giant viruses.</title>
        <authorList>
            <person name="Schulz F."/>
            <person name="Alteio L."/>
            <person name="Goudeau D."/>
            <person name="Ryan E.M."/>
            <person name="Malmstrom R.R."/>
            <person name="Blanchard J."/>
            <person name="Woyke T."/>
        </authorList>
    </citation>
    <scope>NUCLEOTIDE SEQUENCE</scope>
    <source>
        <strain evidence="14">HYV1</strain>
    </source>
</reference>
<dbReference type="EC" id="2.7.7.7" evidence="2"/>
<dbReference type="InterPro" id="IPR002054">
    <property type="entry name" value="DNA-dir_DNA_pol_X"/>
</dbReference>
<dbReference type="InterPro" id="IPR029398">
    <property type="entry name" value="PolB_thumb"/>
</dbReference>
<dbReference type="EMBL" id="MK072385">
    <property type="protein sequence ID" value="AYV82894.1"/>
    <property type="molecule type" value="Genomic_DNA"/>
</dbReference>
<dbReference type="Gene3D" id="3.30.210.10">
    <property type="entry name" value="DNA polymerase, thumb domain"/>
    <property type="match status" value="1"/>
</dbReference>
<dbReference type="Pfam" id="PF14791">
    <property type="entry name" value="DNA_pol_B_thumb"/>
    <property type="match status" value="1"/>
</dbReference>
<keyword evidence="5" id="KW-0548">Nucleotidyltransferase</keyword>
<evidence type="ECO:0000256" key="10">
    <source>
        <dbReference type="ARBA" id="ARBA00023204"/>
    </source>
</evidence>
<evidence type="ECO:0000256" key="9">
    <source>
        <dbReference type="ARBA" id="ARBA00023125"/>
    </source>
</evidence>
<dbReference type="GO" id="GO:0006260">
    <property type="term" value="P:DNA replication"/>
    <property type="evidence" value="ECO:0007669"/>
    <property type="project" value="UniProtKB-KW"/>
</dbReference>
<dbReference type="PRINTS" id="PR00869">
    <property type="entry name" value="DNAPOLX"/>
</dbReference>
<keyword evidence="3" id="KW-0237">DNA synthesis</keyword>
<dbReference type="InterPro" id="IPR002008">
    <property type="entry name" value="DNA_pol_X_beta-like"/>
</dbReference>
<dbReference type="GO" id="GO:0016829">
    <property type="term" value="F:lyase activity"/>
    <property type="evidence" value="ECO:0007669"/>
    <property type="project" value="UniProtKB-KW"/>
</dbReference>
<dbReference type="InterPro" id="IPR037160">
    <property type="entry name" value="DNA_Pol_thumb_sf"/>
</dbReference>